<evidence type="ECO:0000313" key="2">
    <source>
        <dbReference type="Proteomes" id="UP001596414"/>
    </source>
</evidence>
<sequence>MSKPDIVALDDASTYAYSSHIRIEGTELQIGDLLLVFDHDDEQTVNFFERVYGFNWPGVITHQIDGPVPAEMHEYENLAEDLASGKIAVPPEIAQTSFFVDDNTVRTLSLYEHSYRDGQQPILIDEMRDPLSRSPSEQTVTLCTNGNDVVEELFEASPPSSKAEAEDVLDFLDTAGYDTDDVPESRRF</sequence>
<dbReference type="AlphaFoldDB" id="A0ABD5X499"/>
<name>A0ABD5X499_9EURY</name>
<proteinExistence type="predicted"/>
<reference evidence="1 2" key="1">
    <citation type="journal article" date="2014" name="Int. J. Syst. Evol. Microbiol.">
        <title>Complete genome sequence of Corynebacterium casei LMG S-19264T (=DSM 44701T), isolated from a smear-ripened cheese.</title>
        <authorList>
            <consortium name="US DOE Joint Genome Institute (JGI-PGF)"/>
            <person name="Walter F."/>
            <person name="Albersmeier A."/>
            <person name="Kalinowski J."/>
            <person name="Ruckert C."/>
        </authorList>
    </citation>
    <scope>NUCLEOTIDE SEQUENCE [LARGE SCALE GENOMIC DNA]</scope>
    <source>
        <strain evidence="1 2">CGMCC 4.7215</strain>
    </source>
</reference>
<dbReference type="Proteomes" id="UP001596414">
    <property type="component" value="Unassembled WGS sequence"/>
</dbReference>
<dbReference type="EMBL" id="JBHSZQ010000013">
    <property type="protein sequence ID" value="MFC7126026.1"/>
    <property type="molecule type" value="Genomic_DNA"/>
</dbReference>
<gene>
    <name evidence="1" type="ORF">ACFQJ7_08245</name>
</gene>
<comment type="caution">
    <text evidence="1">The sequence shown here is derived from an EMBL/GenBank/DDBJ whole genome shotgun (WGS) entry which is preliminary data.</text>
</comment>
<dbReference type="RefSeq" id="WP_267638764.1">
    <property type="nucleotide sequence ID" value="NZ_JAODIY010000039.1"/>
</dbReference>
<organism evidence="1 2">
    <name type="scientific">Halovenus rubra</name>
    <dbReference type="NCBI Taxonomy" id="869890"/>
    <lineage>
        <taxon>Archaea</taxon>
        <taxon>Methanobacteriati</taxon>
        <taxon>Methanobacteriota</taxon>
        <taxon>Stenosarchaea group</taxon>
        <taxon>Halobacteria</taxon>
        <taxon>Halobacteriales</taxon>
        <taxon>Haloarculaceae</taxon>
        <taxon>Halovenus</taxon>
    </lineage>
</organism>
<accession>A0ABD5X499</accession>
<protein>
    <submittedName>
        <fullName evidence="1">Uncharacterized protein</fullName>
    </submittedName>
</protein>
<evidence type="ECO:0000313" key="1">
    <source>
        <dbReference type="EMBL" id="MFC7126026.1"/>
    </source>
</evidence>